<dbReference type="Proteomes" id="UP000266861">
    <property type="component" value="Unassembled WGS sequence"/>
</dbReference>
<dbReference type="EMBL" id="PQFF01000121">
    <property type="protein sequence ID" value="RHZ80995.1"/>
    <property type="molecule type" value="Genomic_DNA"/>
</dbReference>
<evidence type="ECO:0000313" key="2">
    <source>
        <dbReference type="EMBL" id="RHZ80995.1"/>
    </source>
</evidence>
<evidence type="ECO:0000256" key="1">
    <source>
        <dbReference type="SAM" id="Phobius"/>
    </source>
</evidence>
<protein>
    <submittedName>
        <fullName evidence="2">Uncharacterized protein</fullName>
    </submittedName>
</protein>
<comment type="caution">
    <text evidence="2">The sequence shown here is derived from an EMBL/GenBank/DDBJ whole genome shotgun (WGS) entry which is preliminary data.</text>
</comment>
<keyword evidence="1" id="KW-1133">Transmembrane helix</keyword>
<feature type="transmembrane region" description="Helical" evidence="1">
    <location>
        <begin position="50"/>
        <end position="71"/>
    </location>
</feature>
<dbReference type="AlphaFoldDB" id="A0A397IY79"/>
<keyword evidence="1" id="KW-0812">Transmembrane</keyword>
<name>A0A397IY79_9GLOM</name>
<gene>
    <name evidence="2" type="ORF">Glove_130g29</name>
</gene>
<organism evidence="2 3">
    <name type="scientific">Diversispora epigaea</name>
    <dbReference type="NCBI Taxonomy" id="1348612"/>
    <lineage>
        <taxon>Eukaryota</taxon>
        <taxon>Fungi</taxon>
        <taxon>Fungi incertae sedis</taxon>
        <taxon>Mucoromycota</taxon>
        <taxon>Glomeromycotina</taxon>
        <taxon>Glomeromycetes</taxon>
        <taxon>Diversisporales</taxon>
        <taxon>Diversisporaceae</taxon>
        <taxon>Diversispora</taxon>
    </lineage>
</organism>
<keyword evidence="3" id="KW-1185">Reference proteome</keyword>
<accession>A0A397IY79</accession>
<sequence length="111" mass="12900">MRVRLLDTGRGEDLEEVAARSWWWMWWKGAVEVNLELEKDLNIRAASGTMVSHVAEIVSQVMMVMIFLFIIHDHDTKGNIGNITTTVKKLKPQYFIDVKLWKLERSKGIND</sequence>
<evidence type="ECO:0000313" key="3">
    <source>
        <dbReference type="Proteomes" id="UP000266861"/>
    </source>
</evidence>
<keyword evidence="1" id="KW-0472">Membrane</keyword>
<reference evidence="2 3" key="1">
    <citation type="submission" date="2018-08" db="EMBL/GenBank/DDBJ databases">
        <title>Genome and evolution of the arbuscular mycorrhizal fungus Diversispora epigaea (formerly Glomus versiforme) and its bacterial endosymbionts.</title>
        <authorList>
            <person name="Sun X."/>
            <person name="Fei Z."/>
            <person name="Harrison M."/>
        </authorList>
    </citation>
    <scope>NUCLEOTIDE SEQUENCE [LARGE SCALE GENOMIC DNA]</scope>
    <source>
        <strain evidence="2 3">IT104</strain>
    </source>
</reference>
<proteinExistence type="predicted"/>